<evidence type="ECO:0000313" key="1">
    <source>
        <dbReference type="EMBL" id="CUU41602.1"/>
    </source>
</evidence>
<dbReference type="STRING" id="1079.BVIR_1152"/>
<dbReference type="AlphaFoldDB" id="A0A0P0JK42"/>
<proteinExistence type="predicted"/>
<keyword evidence="2" id="KW-1185">Reference proteome</keyword>
<gene>
    <name evidence="1" type="ORF">BVIRIDIS_05950</name>
</gene>
<reference evidence="2" key="1">
    <citation type="journal article" date="2016" name="Genome Announc.">
        <title>Revised genome sequence of the purple photosynthetic bacterium Blastochloris viridis.</title>
        <authorList>
            <person name="Liu L.N."/>
            <person name="Faulkner M."/>
            <person name="Liu X."/>
            <person name="Huang F."/>
            <person name="Darby A.C."/>
            <person name="Hall N."/>
        </authorList>
    </citation>
    <scope>NUCLEOTIDE SEQUENCE [LARGE SCALE GENOMIC DNA]</scope>
    <source>
        <strain evidence="2">ATCC 19567 / DSM 133 / F</strain>
    </source>
</reference>
<dbReference type="EMBL" id="LN907867">
    <property type="protein sequence ID" value="CUU41602.1"/>
    <property type="molecule type" value="Genomic_DNA"/>
</dbReference>
<name>A0A0P0JK42_BLAVI</name>
<organism evidence="1 2">
    <name type="scientific">Blastochloris viridis</name>
    <name type="common">Rhodopseudomonas viridis</name>
    <dbReference type="NCBI Taxonomy" id="1079"/>
    <lineage>
        <taxon>Bacteria</taxon>
        <taxon>Pseudomonadati</taxon>
        <taxon>Pseudomonadota</taxon>
        <taxon>Alphaproteobacteria</taxon>
        <taxon>Hyphomicrobiales</taxon>
        <taxon>Blastochloridaceae</taxon>
        <taxon>Blastochloris</taxon>
    </lineage>
</organism>
<dbReference type="RefSeq" id="WP_145911845.1">
    <property type="nucleotide sequence ID" value="NZ_AP014854.2"/>
</dbReference>
<protein>
    <submittedName>
        <fullName evidence="1">Uncharacterized protein</fullName>
    </submittedName>
</protein>
<accession>A0A0P0JK42</accession>
<dbReference type="KEGG" id="bvr:BVIR_1152"/>
<dbReference type="Proteomes" id="UP000065734">
    <property type="component" value="Chromosome I"/>
</dbReference>
<dbReference type="OrthoDB" id="9131875at2"/>
<evidence type="ECO:0000313" key="2">
    <source>
        <dbReference type="Proteomes" id="UP000065734"/>
    </source>
</evidence>
<sequence>MTLMTGMSALAARLKPLRRHLSIAHHVSGRIRLRLAVGGLALFTPTLARKLADAATATVGVRSFRVNPAALSVVIEYTPSVLAPELWSQLIDASDAEFDRVIGHGVIPPADANSGGSHVER</sequence>